<reference evidence="1" key="1">
    <citation type="submission" date="2015-07" db="EMBL/GenBank/DDBJ databases">
        <title>Adaptation to a free-living lifestyle via gene acquisitions in the diplomonad Trepomonas sp. PC1.</title>
        <authorList>
            <person name="Xu F."/>
            <person name="Jerlstrom-Hultqvist J."/>
            <person name="Kolisko M."/>
            <person name="Simpson A.G.B."/>
            <person name="Roger A.J."/>
            <person name="Svard S.G."/>
            <person name="Andersson J.O."/>
        </authorList>
    </citation>
    <scope>NUCLEOTIDE SEQUENCE</scope>
    <source>
        <strain evidence="1">PC1</strain>
    </source>
</reference>
<proteinExistence type="predicted"/>
<dbReference type="AlphaFoldDB" id="A0A146KHW7"/>
<accession>A0A146KHW7</accession>
<organism evidence="1">
    <name type="scientific">Trepomonas sp. PC1</name>
    <dbReference type="NCBI Taxonomy" id="1076344"/>
    <lineage>
        <taxon>Eukaryota</taxon>
        <taxon>Metamonada</taxon>
        <taxon>Diplomonadida</taxon>
        <taxon>Hexamitidae</taxon>
        <taxon>Hexamitinae</taxon>
        <taxon>Trepomonas</taxon>
    </lineage>
</organism>
<gene>
    <name evidence="1" type="ORF">TPC1_11177</name>
</gene>
<protein>
    <submittedName>
        <fullName evidence="1">Uncharacterized protein</fullName>
    </submittedName>
</protein>
<name>A0A146KHW7_9EUKA</name>
<feature type="non-terminal residue" evidence="1">
    <location>
        <position position="140"/>
    </location>
</feature>
<evidence type="ECO:0000313" key="1">
    <source>
        <dbReference type="EMBL" id="JAP95728.1"/>
    </source>
</evidence>
<sequence length="140" mass="16497">RFRFSYDYEEIDANYDQIKQYLEQFQQINFDFSNLLMNKVYVTLNDSILKEQELIQTISNKSLPSPPACVIPGCPVLNQMDEFKYYGYNKEEINLKQRQILDIVGDFPAFDYTLEAELSGVQTNNKKFIGPMVTLQNYYE</sequence>
<feature type="non-terminal residue" evidence="1">
    <location>
        <position position="1"/>
    </location>
</feature>
<dbReference type="EMBL" id="GDID01000878">
    <property type="protein sequence ID" value="JAP95728.1"/>
    <property type="molecule type" value="Transcribed_RNA"/>
</dbReference>